<feature type="compositionally biased region" description="Basic and acidic residues" evidence="1">
    <location>
        <begin position="266"/>
        <end position="276"/>
    </location>
</feature>
<feature type="region of interest" description="Disordered" evidence="1">
    <location>
        <begin position="266"/>
        <end position="290"/>
    </location>
</feature>
<name>A0A2G8RHI9_9RHOB</name>
<keyword evidence="4" id="KW-1185">Reference proteome</keyword>
<feature type="domain" description="DdrB-like" evidence="2">
    <location>
        <begin position="449"/>
        <end position="565"/>
    </location>
</feature>
<comment type="caution">
    <text evidence="3">The sequence shown here is derived from an EMBL/GenBank/DDBJ whole genome shotgun (WGS) entry which is preliminary data.</text>
</comment>
<evidence type="ECO:0000256" key="1">
    <source>
        <dbReference type="SAM" id="MobiDB-lite"/>
    </source>
</evidence>
<dbReference type="EMBL" id="AWWI01000060">
    <property type="protein sequence ID" value="PIL20548.1"/>
    <property type="molecule type" value="Genomic_DNA"/>
</dbReference>
<dbReference type="Proteomes" id="UP000231259">
    <property type="component" value="Unassembled WGS sequence"/>
</dbReference>
<dbReference type="AlphaFoldDB" id="A0A2G8RHI9"/>
<feature type="compositionally biased region" description="Polar residues" evidence="1">
    <location>
        <begin position="42"/>
        <end position="51"/>
    </location>
</feature>
<reference evidence="3 4" key="1">
    <citation type="submission" date="2013-09" db="EMBL/GenBank/DDBJ databases">
        <title>Genome sequencing of Phaeobacter antarcticus sp. nov. SM1211.</title>
        <authorList>
            <person name="Zhang X.-Y."/>
            <person name="Liu C."/>
            <person name="Chen X.-L."/>
            <person name="Xie B.-B."/>
            <person name="Qin Q.-L."/>
            <person name="Rong J.-C."/>
            <person name="Zhang Y.-Z."/>
        </authorList>
    </citation>
    <scope>NUCLEOTIDE SEQUENCE [LARGE SCALE GENOMIC DNA]</scope>
    <source>
        <strain evidence="3 4">SM1211</strain>
    </source>
</reference>
<protein>
    <recommendedName>
        <fullName evidence="2">DdrB-like domain-containing protein</fullName>
    </recommendedName>
</protein>
<sequence length="1077" mass="114610">MTFTLGQIKSAPLMAPLQGQLPDFGETFSAGVQAERIETDSWQRAQRTSRSLLDEQKDQLTSGNLYGDGPTPTRARSTQAQFDHQLDYVLARNAEMLGTNPELRRFGVPLPTTREEFAAEVTTRLKAEHDDAMDVLQIGSGGTAFLGRMWAGVTDQNTVLALPFGAPAGSRILVAAGVEAAVNTGIEALTLGRQYDMADRLDLPQPNTALQLGMAAVTGGILGGGIAGAGRYLSYRRTRADALAAQRPEGAPQLGFSDDVAQAERELRGQAPRSDRAPQPAASPPPGAPAGWVEIENGIFAGESGGDFNALFGFQNRQGGTFQDVKLTEMTVDQALDFSAPSGAYGQWVKGKIGSVATPMGAFQVVGSTLRAAKKGLGLRGDEVMDEALQRRIGVWIYREQGTGAWEGYRGPRRDPVGPVNPNARAQEFRGYSQTSRGYTQTGQVSAGDGIRVDVEYQVVDLASLQRASGDLQPRDRSRASSDEQISAIASGLDPARLMPSPEADRGAPIVGPDSVIESGNGRIGALERAYQMYPDRADAYRRQIADAGFPIPEGIDQPVLIARRTSEMDSGQRQGFVRAANQSQLARMSATERAGVDARGLNSQTIGLFNPAHGLDTIANRDFTRAVLNTIPQAERAGLVDAAGAVNAEGARRIRDALFARAYDAPDIIARYAETEAGPLKSLMDALVDAAPQWAALRNAVADGRVRPEMDITPFVLDAMRTIALARELAARDGGKIGAALDNMLAQTDAFVGDTAPLTVALIRKFAPGGRTANKEKIADFLKRYADEAQKIGGTERGLFDAPGPLDALKAIDRSAFSGLTEIGRAAVPAAPTRDLQLQDMPEGAFADGASSPEVLAVNKSVLSEMQAALQTRQLTQAEDEAIEQMLETQIRAKTSLTPDQQKRIDQSYATNGADDVAQLIRSGMVDAPQEMTLYRGFAGSDVAPDGLLSFSASQKTAANFGRVETVTIPAGTPIYSPRSGISGGEVLVPRETYEGLTGKSLSTAPADAAPTVAQSAAPDRQIMAELRAFEAQGFDIRNQNGDIVQTISLRDYLDDIDADEVLETVISGCTVKVGS</sequence>
<gene>
    <name evidence="3" type="ORF">P775_08440</name>
</gene>
<feature type="region of interest" description="Disordered" evidence="1">
    <location>
        <begin position="39"/>
        <end position="78"/>
    </location>
</feature>
<accession>A0A2G8RHI9</accession>
<proteinExistence type="predicted"/>
<organism evidence="3 4">
    <name type="scientific">Puniceibacterium antarcticum</name>
    <dbReference type="NCBI Taxonomy" id="1206336"/>
    <lineage>
        <taxon>Bacteria</taxon>
        <taxon>Pseudomonadati</taxon>
        <taxon>Pseudomonadota</taxon>
        <taxon>Alphaproteobacteria</taxon>
        <taxon>Rhodobacterales</taxon>
        <taxon>Paracoccaceae</taxon>
        <taxon>Puniceibacterium</taxon>
    </lineage>
</organism>
<dbReference type="Pfam" id="PF18763">
    <property type="entry name" value="ddrB-ParB"/>
    <property type="match status" value="1"/>
</dbReference>
<dbReference type="OrthoDB" id="9805070at2"/>
<evidence type="ECO:0000313" key="4">
    <source>
        <dbReference type="Proteomes" id="UP000231259"/>
    </source>
</evidence>
<dbReference type="RefSeq" id="WP_099910495.1">
    <property type="nucleotide sequence ID" value="NZ_AWWI01000060.1"/>
</dbReference>
<evidence type="ECO:0000259" key="2">
    <source>
        <dbReference type="Pfam" id="PF18763"/>
    </source>
</evidence>
<evidence type="ECO:0000313" key="3">
    <source>
        <dbReference type="EMBL" id="PIL20548.1"/>
    </source>
</evidence>
<dbReference type="InterPro" id="IPR041398">
    <property type="entry name" value="DdrB_dom"/>
</dbReference>